<dbReference type="InterPro" id="IPR038729">
    <property type="entry name" value="Rad50/SbcC_AAA"/>
</dbReference>
<proteinExistence type="predicted"/>
<evidence type="ECO:0000256" key="1">
    <source>
        <dbReference type="SAM" id="Coils"/>
    </source>
</evidence>
<comment type="caution">
    <text evidence="3">The sequence shown here is derived from an EMBL/GenBank/DDBJ whole genome shotgun (WGS) entry which is preliminary data.</text>
</comment>
<dbReference type="STRING" id="444597.BST26_15400"/>
<name>A0A1X0D681_9MYCO</name>
<feature type="coiled-coil region" evidence="1">
    <location>
        <begin position="121"/>
        <end position="155"/>
    </location>
</feature>
<dbReference type="InterPro" id="IPR027417">
    <property type="entry name" value="P-loop_NTPase"/>
</dbReference>
<organism evidence="3 4">
    <name type="scientific">Mycolicibacterium insubricum</name>
    <dbReference type="NCBI Taxonomy" id="444597"/>
    <lineage>
        <taxon>Bacteria</taxon>
        <taxon>Bacillati</taxon>
        <taxon>Actinomycetota</taxon>
        <taxon>Actinomycetes</taxon>
        <taxon>Mycobacteriales</taxon>
        <taxon>Mycobacteriaceae</taxon>
        <taxon>Mycolicibacterium</taxon>
    </lineage>
</organism>
<keyword evidence="1" id="KW-0175">Coiled coil</keyword>
<dbReference type="AlphaFoldDB" id="A0A1X0D681"/>
<dbReference type="SUPFAM" id="SSF52540">
    <property type="entry name" value="P-loop containing nucleoside triphosphate hydrolases"/>
    <property type="match status" value="1"/>
</dbReference>
<dbReference type="GO" id="GO:0006302">
    <property type="term" value="P:double-strand break repair"/>
    <property type="evidence" value="ECO:0007669"/>
    <property type="project" value="InterPro"/>
</dbReference>
<dbReference type="Gene3D" id="3.40.50.300">
    <property type="entry name" value="P-loop containing nucleotide triphosphate hydrolases"/>
    <property type="match status" value="2"/>
</dbReference>
<reference evidence="3 4" key="1">
    <citation type="submission" date="2016-12" db="EMBL/GenBank/DDBJ databases">
        <title>The new phylogeny of genus Mycobacterium.</title>
        <authorList>
            <person name="Tortoli E."/>
            <person name="Trovato A."/>
            <person name="Cirillo D.M."/>
        </authorList>
    </citation>
    <scope>NUCLEOTIDE SEQUENCE [LARGE SCALE GENOMIC DNA]</scope>
    <source>
        <strain evidence="3 4">DSM 45130</strain>
    </source>
</reference>
<feature type="domain" description="Rad50/SbcC-type AAA" evidence="2">
    <location>
        <begin position="11"/>
        <end position="204"/>
    </location>
</feature>
<accession>A0A1X0D681</accession>
<protein>
    <recommendedName>
        <fullName evidence="2">Rad50/SbcC-type AAA domain-containing protein</fullName>
    </recommendedName>
</protein>
<dbReference type="Pfam" id="PF13476">
    <property type="entry name" value="AAA_23"/>
    <property type="match status" value="1"/>
</dbReference>
<evidence type="ECO:0000259" key="2">
    <source>
        <dbReference type="Pfam" id="PF13476"/>
    </source>
</evidence>
<keyword evidence="4" id="KW-1185">Reference proteome</keyword>
<dbReference type="EMBL" id="MVHS01000041">
    <property type="protein sequence ID" value="ORA67692.1"/>
    <property type="molecule type" value="Genomic_DNA"/>
</dbReference>
<dbReference type="GO" id="GO:0016887">
    <property type="term" value="F:ATP hydrolysis activity"/>
    <property type="evidence" value="ECO:0007669"/>
    <property type="project" value="InterPro"/>
</dbReference>
<evidence type="ECO:0000313" key="4">
    <source>
        <dbReference type="Proteomes" id="UP000192801"/>
    </source>
</evidence>
<dbReference type="RefSeq" id="WP_163787882.1">
    <property type="nucleotide sequence ID" value="NZ_AP022618.1"/>
</dbReference>
<evidence type="ECO:0000313" key="3">
    <source>
        <dbReference type="EMBL" id="ORA67692.1"/>
    </source>
</evidence>
<sequence length="616" mass="67412">MQVESEGFLAGLDLRFDTGLNVIIGARGTGKTSIIELIRYCTNAEAFTEDAAARGSQQAIAILDGGAVTLTVRDQDSRFEITRSAAGHFSRTQSTKISCTVLAQNEVEAIGAQASGRLRLLDRFRKTNEMDQRKLDSLQSQLRSQTVEIAAIIAEGSSIADEIESLGAVEAELALAQEAQQAVLGASDATDVQQTDLKRLQETSRLIANREQILLAEESRVTDFRQALEELSGMTRTLLRDWPSDAGNDPISQRRSFVSDVSRALNSAAEAVARLAEGIDDANRATLSLKSSVDVQSRELRQRLEAVQKGIGQASRLVASLEEKRGRLQALRNVLEERRTHYLDLVEQRDAVYRSLDRRRSEIYEQRTSIASDLSHALAPTIQIRLTRSENVDDYRSAIAAALRGSGIHYNTLAPQLAREVSPLELAHWVESSDVEALASTLSIRRDRAQSVIENLSGPGLGRIISATIEDGVSLYLLDGPEYKSSDQLSIGQRCTVVLPILLGTHGDPLVVDQPEDHLDNAFIASTLVNSLRRRNPVDQIIFSSHNANIPVLGEADQVIVMESDGRHGYAVHQGTLDEAETVRHITRVMEGGIEAFEARSAFYGTAGAASWPNDR</sequence>
<dbReference type="Proteomes" id="UP000192801">
    <property type="component" value="Unassembled WGS sequence"/>
</dbReference>
<gene>
    <name evidence="3" type="ORF">BST26_15400</name>
</gene>